<dbReference type="Proteomes" id="UP000799421">
    <property type="component" value="Unassembled WGS sequence"/>
</dbReference>
<dbReference type="EMBL" id="MU005980">
    <property type="protein sequence ID" value="KAF2860590.1"/>
    <property type="molecule type" value="Genomic_DNA"/>
</dbReference>
<sequence>MAPSAQLPCPVRDQGCRRQFVKATGLIQHFENNECRVVSAKRFAERIQRKEVDRVLQAHTDQFIRKLETLYRSNTPANDDMWDEEPGGVPLPSKNPQGSSSAQQTNDLSLYEKASMTQWYNPESTQYDVRFFWHNRLQIFCCPFPYCNLTFKDRKGMQTHVEATHYVTFFKCSFCKNRFKLASALVGHIESTEKCKVRRSIGVHDLLEIISGGFVQPEDMRGPTVILSRKDLELVDSDAAKQPKSIWW</sequence>
<dbReference type="OrthoDB" id="8117402at2759"/>
<organism evidence="3 4">
    <name type="scientific">Piedraia hortae CBS 480.64</name>
    <dbReference type="NCBI Taxonomy" id="1314780"/>
    <lineage>
        <taxon>Eukaryota</taxon>
        <taxon>Fungi</taxon>
        <taxon>Dikarya</taxon>
        <taxon>Ascomycota</taxon>
        <taxon>Pezizomycotina</taxon>
        <taxon>Dothideomycetes</taxon>
        <taxon>Dothideomycetidae</taxon>
        <taxon>Capnodiales</taxon>
        <taxon>Piedraiaceae</taxon>
        <taxon>Piedraia</taxon>
    </lineage>
</organism>
<evidence type="ECO:0000259" key="2">
    <source>
        <dbReference type="PROSITE" id="PS00028"/>
    </source>
</evidence>
<gene>
    <name evidence="3" type="ORF">K470DRAFT_270634</name>
</gene>
<protein>
    <recommendedName>
        <fullName evidence="2">C2H2-type domain-containing protein</fullName>
    </recommendedName>
</protein>
<accession>A0A6A7BZC3</accession>
<name>A0A6A7BZC3_9PEZI</name>
<feature type="region of interest" description="Disordered" evidence="1">
    <location>
        <begin position="75"/>
        <end position="105"/>
    </location>
</feature>
<dbReference type="Gene3D" id="3.30.160.60">
    <property type="entry name" value="Classic Zinc Finger"/>
    <property type="match status" value="1"/>
</dbReference>
<dbReference type="InterPro" id="IPR013087">
    <property type="entry name" value="Znf_C2H2_type"/>
</dbReference>
<proteinExistence type="predicted"/>
<evidence type="ECO:0000313" key="3">
    <source>
        <dbReference type="EMBL" id="KAF2860590.1"/>
    </source>
</evidence>
<dbReference type="SMART" id="SM00355">
    <property type="entry name" value="ZnF_C2H2"/>
    <property type="match status" value="2"/>
</dbReference>
<keyword evidence="4" id="KW-1185">Reference proteome</keyword>
<feature type="compositionally biased region" description="Polar residues" evidence="1">
    <location>
        <begin position="94"/>
        <end position="105"/>
    </location>
</feature>
<dbReference type="AlphaFoldDB" id="A0A6A7BZC3"/>
<evidence type="ECO:0000313" key="4">
    <source>
        <dbReference type="Proteomes" id="UP000799421"/>
    </source>
</evidence>
<evidence type="ECO:0000256" key="1">
    <source>
        <dbReference type="SAM" id="MobiDB-lite"/>
    </source>
</evidence>
<dbReference type="PROSITE" id="PS00028">
    <property type="entry name" value="ZINC_FINGER_C2H2_1"/>
    <property type="match status" value="1"/>
</dbReference>
<feature type="domain" description="C2H2-type" evidence="2">
    <location>
        <begin position="142"/>
        <end position="165"/>
    </location>
</feature>
<reference evidence="3" key="1">
    <citation type="journal article" date="2020" name="Stud. Mycol.">
        <title>101 Dothideomycetes genomes: a test case for predicting lifestyles and emergence of pathogens.</title>
        <authorList>
            <person name="Haridas S."/>
            <person name="Albert R."/>
            <person name="Binder M."/>
            <person name="Bloem J."/>
            <person name="Labutti K."/>
            <person name="Salamov A."/>
            <person name="Andreopoulos B."/>
            <person name="Baker S."/>
            <person name="Barry K."/>
            <person name="Bills G."/>
            <person name="Bluhm B."/>
            <person name="Cannon C."/>
            <person name="Castanera R."/>
            <person name="Culley D."/>
            <person name="Daum C."/>
            <person name="Ezra D."/>
            <person name="Gonzalez J."/>
            <person name="Henrissat B."/>
            <person name="Kuo A."/>
            <person name="Liang C."/>
            <person name="Lipzen A."/>
            <person name="Lutzoni F."/>
            <person name="Magnuson J."/>
            <person name="Mondo S."/>
            <person name="Nolan M."/>
            <person name="Ohm R."/>
            <person name="Pangilinan J."/>
            <person name="Park H.-J."/>
            <person name="Ramirez L."/>
            <person name="Alfaro M."/>
            <person name="Sun H."/>
            <person name="Tritt A."/>
            <person name="Yoshinaga Y."/>
            <person name="Zwiers L.-H."/>
            <person name="Turgeon B."/>
            <person name="Goodwin S."/>
            <person name="Spatafora J."/>
            <person name="Crous P."/>
            <person name="Grigoriev I."/>
        </authorList>
    </citation>
    <scope>NUCLEOTIDE SEQUENCE</scope>
    <source>
        <strain evidence="3">CBS 480.64</strain>
    </source>
</reference>